<feature type="compositionally biased region" description="Polar residues" evidence="1">
    <location>
        <begin position="289"/>
        <end position="301"/>
    </location>
</feature>
<evidence type="ECO:0000313" key="2">
    <source>
        <dbReference type="EMBL" id="KAH7090621.1"/>
    </source>
</evidence>
<dbReference type="OrthoDB" id="10628994at2759"/>
<organism evidence="2 3">
    <name type="scientific">Paraphoma chrysanthemicola</name>
    <dbReference type="NCBI Taxonomy" id="798071"/>
    <lineage>
        <taxon>Eukaryota</taxon>
        <taxon>Fungi</taxon>
        <taxon>Dikarya</taxon>
        <taxon>Ascomycota</taxon>
        <taxon>Pezizomycotina</taxon>
        <taxon>Dothideomycetes</taxon>
        <taxon>Pleosporomycetidae</taxon>
        <taxon>Pleosporales</taxon>
        <taxon>Pleosporineae</taxon>
        <taxon>Phaeosphaeriaceae</taxon>
        <taxon>Paraphoma</taxon>
    </lineage>
</organism>
<comment type="caution">
    <text evidence="2">The sequence shown here is derived from an EMBL/GenBank/DDBJ whole genome shotgun (WGS) entry which is preliminary data.</text>
</comment>
<dbReference type="Proteomes" id="UP000813461">
    <property type="component" value="Unassembled WGS sequence"/>
</dbReference>
<keyword evidence="3" id="KW-1185">Reference proteome</keyword>
<reference evidence="2" key="1">
    <citation type="journal article" date="2021" name="Nat. Commun.">
        <title>Genetic determinants of endophytism in the Arabidopsis root mycobiome.</title>
        <authorList>
            <person name="Mesny F."/>
            <person name="Miyauchi S."/>
            <person name="Thiergart T."/>
            <person name="Pickel B."/>
            <person name="Atanasova L."/>
            <person name="Karlsson M."/>
            <person name="Huettel B."/>
            <person name="Barry K.W."/>
            <person name="Haridas S."/>
            <person name="Chen C."/>
            <person name="Bauer D."/>
            <person name="Andreopoulos W."/>
            <person name="Pangilinan J."/>
            <person name="LaButti K."/>
            <person name="Riley R."/>
            <person name="Lipzen A."/>
            <person name="Clum A."/>
            <person name="Drula E."/>
            <person name="Henrissat B."/>
            <person name="Kohler A."/>
            <person name="Grigoriev I.V."/>
            <person name="Martin F.M."/>
            <person name="Hacquard S."/>
        </authorList>
    </citation>
    <scope>NUCLEOTIDE SEQUENCE</scope>
    <source>
        <strain evidence="2">MPI-SDFR-AT-0120</strain>
    </source>
</reference>
<protein>
    <submittedName>
        <fullName evidence="2">Uncharacterized protein</fullName>
    </submittedName>
</protein>
<proteinExistence type="predicted"/>
<evidence type="ECO:0000313" key="3">
    <source>
        <dbReference type="Proteomes" id="UP000813461"/>
    </source>
</evidence>
<dbReference type="EMBL" id="JAGMVJ010000005">
    <property type="protein sequence ID" value="KAH7090621.1"/>
    <property type="molecule type" value="Genomic_DNA"/>
</dbReference>
<name>A0A8K0RDG8_9PLEO</name>
<dbReference type="AlphaFoldDB" id="A0A8K0RDG8"/>
<accession>A0A8K0RDG8</accession>
<gene>
    <name evidence="2" type="ORF">FB567DRAFT_590003</name>
</gene>
<sequence length="477" mass="52539">MEPSTGCLHYSDVLTLLHDPPRVAPTDTPAIYVCSSNITKWSNQNRIVWKSAPSDGTANSRVNYISSVRGVFSVDGLDHGMAPSFFENFPDASAILSVDCSLSRAATTFYQLLKMSAPRLSHALVVPLLRVIWVPGMLPHRWWYEEPAVYELTKPNDLQVLVDSLRSKSTPPLRTVSVARASLDVAPTLEPQSSSIEPLSMESITSETAVAPTFAPKPPSSSRPLFMESIISETAVAPTPEPQASSKIELPPSAYVPPHMRKPADARKNQPQSSTGLAPIESITFETAVASTSAPEPQSLSKIELPPSAYVPPHKRKSASASTRQLPPSAYVPRHLRNVSPSAPLTASATNNRQLLVRFVYPDLWRRITAEREPCPMLLDRHFVVLLQNEAFKNAVRRGLADFDVNKGVFKQVRAAIQDALEQVTASLSGQVRDPFWRGPTDWDPVDRRSRDICYSVNYISGVHSVFFVDSLDHNAE</sequence>
<feature type="region of interest" description="Disordered" evidence="1">
    <location>
        <begin position="237"/>
        <end position="326"/>
    </location>
</feature>
<evidence type="ECO:0000256" key="1">
    <source>
        <dbReference type="SAM" id="MobiDB-lite"/>
    </source>
</evidence>